<dbReference type="InterPro" id="IPR008753">
    <property type="entry name" value="Peptidase_M13_N"/>
</dbReference>
<dbReference type="GO" id="GO:0046872">
    <property type="term" value="F:metal ion binding"/>
    <property type="evidence" value="ECO:0007669"/>
    <property type="project" value="UniProtKB-KW"/>
</dbReference>
<dbReference type="Pfam" id="PF01431">
    <property type="entry name" value="Peptidase_M13"/>
    <property type="match status" value="1"/>
</dbReference>
<dbReference type="STRING" id="1306861.A0A4U6XSK8"/>
<dbReference type="Pfam" id="PF05649">
    <property type="entry name" value="Peptidase_M13_N"/>
    <property type="match status" value="1"/>
</dbReference>
<evidence type="ECO:0000259" key="8">
    <source>
        <dbReference type="Pfam" id="PF01431"/>
    </source>
</evidence>
<dbReference type="OrthoDB" id="6475849at2759"/>
<comment type="similarity">
    <text evidence="2">Belongs to the peptidase M13 family.</text>
</comment>
<comment type="cofactor">
    <cofactor evidence="1">
        <name>Zn(2+)</name>
        <dbReference type="ChEBI" id="CHEBI:29105"/>
    </cofactor>
</comment>
<proteinExistence type="inferred from homology"/>
<dbReference type="Gene3D" id="1.10.1380.10">
    <property type="entry name" value="Neutral endopeptidase , domain2"/>
    <property type="match status" value="1"/>
</dbReference>
<evidence type="ECO:0000256" key="5">
    <source>
        <dbReference type="ARBA" id="ARBA00022801"/>
    </source>
</evidence>
<dbReference type="SUPFAM" id="SSF55486">
    <property type="entry name" value="Metalloproteases ('zincins'), catalytic domain"/>
    <property type="match status" value="1"/>
</dbReference>
<dbReference type="PROSITE" id="PS51885">
    <property type="entry name" value="NEPRILYSIN"/>
    <property type="match status" value="1"/>
</dbReference>
<keyword evidence="3" id="KW-0645">Protease</keyword>
<dbReference type="CDD" id="cd08662">
    <property type="entry name" value="M13"/>
    <property type="match status" value="1"/>
</dbReference>
<name>A0A4U6XSK8_9PEZI</name>
<dbReference type="Gene3D" id="3.40.390.10">
    <property type="entry name" value="Collagenase (Catalytic Domain)"/>
    <property type="match status" value="1"/>
</dbReference>
<comment type="caution">
    <text evidence="10">The sequence shown here is derived from an EMBL/GenBank/DDBJ whole genome shotgun (WGS) entry which is preliminary data.</text>
</comment>
<keyword evidence="7" id="KW-0482">Metalloprotease</keyword>
<keyword evidence="5" id="KW-0378">Hydrolase</keyword>
<evidence type="ECO:0000259" key="9">
    <source>
        <dbReference type="Pfam" id="PF05649"/>
    </source>
</evidence>
<accession>A0A4U6XSK8</accession>
<dbReference type="InterPro" id="IPR000718">
    <property type="entry name" value="Peptidase_M13"/>
</dbReference>
<dbReference type="EMBL" id="PJEX01000018">
    <property type="protein sequence ID" value="TKW58828.1"/>
    <property type="molecule type" value="Genomic_DNA"/>
</dbReference>
<evidence type="ECO:0000256" key="7">
    <source>
        <dbReference type="ARBA" id="ARBA00023049"/>
    </source>
</evidence>
<organism evidence="10 11">
    <name type="scientific">Colletotrichum tanaceti</name>
    <dbReference type="NCBI Taxonomy" id="1306861"/>
    <lineage>
        <taxon>Eukaryota</taxon>
        <taxon>Fungi</taxon>
        <taxon>Dikarya</taxon>
        <taxon>Ascomycota</taxon>
        <taxon>Pezizomycotina</taxon>
        <taxon>Sordariomycetes</taxon>
        <taxon>Hypocreomycetidae</taxon>
        <taxon>Glomerellales</taxon>
        <taxon>Glomerellaceae</taxon>
        <taxon>Colletotrichum</taxon>
        <taxon>Colletotrichum destructivum species complex</taxon>
    </lineage>
</organism>
<evidence type="ECO:0000256" key="4">
    <source>
        <dbReference type="ARBA" id="ARBA00022723"/>
    </source>
</evidence>
<evidence type="ECO:0000256" key="1">
    <source>
        <dbReference type="ARBA" id="ARBA00001947"/>
    </source>
</evidence>
<feature type="domain" description="Peptidase M13 C-terminal" evidence="8">
    <location>
        <begin position="355"/>
        <end position="555"/>
    </location>
</feature>
<dbReference type="GO" id="GO:0005886">
    <property type="term" value="C:plasma membrane"/>
    <property type="evidence" value="ECO:0007669"/>
    <property type="project" value="TreeGrafter"/>
</dbReference>
<evidence type="ECO:0000313" key="11">
    <source>
        <dbReference type="Proteomes" id="UP000310108"/>
    </source>
</evidence>
<keyword evidence="11" id="KW-1185">Reference proteome</keyword>
<evidence type="ECO:0000256" key="3">
    <source>
        <dbReference type="ARBA" id="ARBA00022670"/>
    </source>
</evidence>
<dbReference type="GO" id="GO:0004222">
    <property type="term" value="F:metalloendopeptidase activity"/>
    <property type="evidence" value="ECO:0007669"/>
    <property type="project" value="InterPro"/>
</dbReference>
<reference evidence="10 11" key="1">
    <citation type="journal article" date="2019" name="PLoS ONE">
        <title>Comparative genome analysis indicates high evolutionary potential of pathogenicity genes in Colletotrichum tanaceti.</title>
        <authorList>
            <person name="Lelwala R.V."/>
            <person name="Korhonen P.K."/>
            <person name="Young N.D."/>
            <person name="Scott J.B."/>
            <person name="Ades P.A."/>
            <person name="Gasser R.B."/>
            <person name="Taylor P.W.J."/>
        </authorList>
    </citation>
    <scope>NUCLEOTIDE SEQUENCE [LARGE SCALE GENOMIC DNA]</scope>
    <source>
        <strain evidence="10">BRIP57314</strain>
    </source>
</reference>
<evidence type="ECO:0000313" key="10">
    <source>
        <dbReference type="EMBL" id="TKW58828.1"/>
    </source>
</evidence>
<dbReference type="InterPro" id="IPR018497">
    <property type="entry name" value="Peptidase_M13_C"/>
</dbReference>
<evidence type="ECO:0000256" key="6">
    <source>
        <dbReference type="ARBA" id="ARBA00022833"/>
    </source>
</evidence>
<gene>
    <name evidence="10" type="primary">ECE2</name>
    <name evidence="10" type="ORF">CTA1_8654</name>
</gene>
<dbReference type="PANTHER" id="PTHR11733:SF167">
    <property type="entry name" value="FI17812P1-RELATED"/>
    <property type="match status" value="1"/>
</dbReference>
<dbReference type="InterPro" id="IPR024079">
    <property type="entry name" value="MetalloPept_cat_dom_sf"/>
</dbReference>
<keyword evidence="6" id="KW-0862">Zinc</keyword>
<protein>
    <submittedName>
        <fullName evidence="10">Endothelin-converting enzyme 2</fullName>
    </submittedName>
</protein>
<dbReference type="InterPro" id="IPR042089">
    <property type="entry name" value="Peptidase_M13_dom_2"/>
</dbReference>
<keyword evidence="4" id="KW-0479">Metal-binding</keyword>
<dbReference type="PANTHER" id="PTHR11733">
    <property type="entry name" value="ZINC METALLOPROTEASE FAMILY M13 NEPRILYSIN-RELATED"/>
    <property type="match status" value="1"/>
</dbReference>
<evidence type="ECO:0000256" key="2">
    <source>
        <dbReference type="ARBA" id="ARBA00007357"/>
    </source>
</evidence>
<dbReference type="GO" id="GO:0016485">
    <property type="term" value="P:protein processing"/>
    <property type="evidence" value="ECO:0007669"/>
    <property type="project" value="TreeGrafter"/>
</dbReference>
<sequence>MGKALLLFSQHSLPTFESIDISLDDQNTNQMIISLLPGGSPPLTGSQARDNQTAEEYQSIMAAVLQQVHPSKLTANYAQRLATAIIKFERAVGDLRSKDDSRADENSPYRRFKLEQVTSVAPELNHDFVLKNMIPADYELKELYFSPAYFGNLSQLVTNTSVETVQGFFMWKMAYAFSDYVEADVIERLRDFDRKLRASDPKVFGKRPRWEVCVQHVDLGVSWSSLPSGLGWILSRFYLDKVYSKEARELTTNMMGSIQQAFITRLGNMDWLSSDVKKTAEEKVNAIVKKIGYPDMSPDTANPRNLADTFSGLQLGNVYFDNAVAFSTFSVKKLYAQLGKPVDRAIWFQTASTTNAYYSPSLNDIVISAGIEQKPLYSPDYPAYINYGGLGMFLGHELTHGFDNNGHNYAANGSLVNWWDDKSLQGFTNRTKCFVDQYQKFTVKAPNGTDVHVNGNLTLGENIADAGGVVTAYAAWKKSLEDKKSNDMDLPGLEKFSHEQLFFVHYAQNWCERTTNEFTVYQIGTDPHSPGFARIKGPVDNSEDFRTVFNCPQKQATCTLW</sequence>
<dbReference type="Proteomes" id="UP000310108">
    <property type="component" value="Unassembled WGS sequence"/>
</dbReference>
<feature type="domain" description="Peptidase M13 N-terminal" evidence="9">
    <location>
        <begin position="5"/>
        <end position="294"/>
    </location>
</feature>
<dbReference type="PRINTS" id="PR00786">
    <property type="entry name" value="NEPRILYSIN"/>
</dbReference>
<dbReference type="AlphaFoldDB" id="A0A4U6XSK8"/>